<dbReference type="InterPro" id="IPR003593">
    <property type="entry name" value="AAA+_ATPase"/>
</dbReference>
<evidence type="ECO:0000256" key="1">
    <source>
        <dbReference type="ARBA" id="ARBA00004651"/>
    </source>
</evidence>
<sequence length="581" mass="65231">MASKNNILDKSGKVWLGSLIVFARFYVAMAILMPLFGSVVLIFQSWVLSNILNSAFVNNISRDGLLYSISLFTCLVIIRSTIAYVQELCAIKASERIKVNVRKILYETLLVNGHVWTRNQVSGAIASSIVEQVELLDGYFRKYLPVFISAAIVPLSFSIVIFCFNKIIGLILFISIPLIPLFMALIGHGAERASSKYLDSFSWLSGFFADRIRGLMTLKLYGCAQRELSSVVRASNDLKDRTLSVLKIAFLSSAVLEFFSAMGIACIAVYVGLTFLNFIRMGNDSVNLQLGLFFLLMAPEVYQPLRQMALYYHDRASAYAAVNKIEELFCGLPVIDLATSNSIKNNKLINVDFSIDNQILISAKDLEIKDSNSNRIVINKISFNILRFDHIALTGVSGVGKTSLIESIIGLRQYDGQIRFEGCDLTHLDEAILRRKTFLVSQRPYIFQDSILENIKIAKPEASYDEILEAARLSLVLDFTENIPNGLNTILGKGGMGISRGQVQRLSIARLFLRNPDFILLDEPTAHLDQDTEKKLLKNILDFSQNKTLILITHSPFIYNNMQIIWHLIDGKINNNYENII</sequence>
<dbReference type="InterPro" id="IPR039421">
    <property type="entry name" value="Type_1_exporter"/>
</dbReference>
<dbReference type="Proteomes" id="UP000011563">
    <property type="component" value="Chromosome"/>
</dbReference>
<dbReference type="EMBL" id="CP003807">
    <property type="protein sequence ID" value="AGF50067.1"/>
    <property type="molecule type" value="Genomic_DNA"/>
</dbReference>
<keyword evidence="12" id="KW-1185">Reference proteome</keyword>
<proteinExistence type="predicted"/>
<dbReference type="InterPro" id="IPR036640">
    <property type="entry name" value="ABC1_TM_sf"/>
</dbReference>
<evidence type="ECO:0000256" key="4">
    <source>
        <dbReference type="ARBA" id="ARBA00022741"/>
    </source>
</evidence>
<dbReference type="InterPro" id="IPR011527">
    <property type="entry name" value="ABC1_TM_dom"/>
</dbReference>
<dbReference type="GO" id="GO:0034040">
    <property type="term" value="F:ATPase-coupled lipid transmembrane transporter activity"/>
    <property type="evidence" value="ECO:0007669"/>
    <property type="project" value="TreeGrafter"/>
</dbReference>
<evidence type="ECO:0000256" key="8">
    <source>
        <dbReference type="SAM" id="Phobius"/>
    </source>
</evidence>
<dbReference type="InterPro" id="IPR027417">
    <property type="entry name" value="P-loop_NTPase"/>
</dbReference>
<keyword evidence="2" id="KW-1003">Cell membrane</keyword>
<dbReference type="PROSITE" id="PS50893">
    <property type="entry name" value="ABC_TRANSPORTER_2"/>
    <property type="match status" value="1"/>
</dbReference>
<evidence type="ECO:0000259" key="9">
    <source>
        <dbReference type="PROSITE" id="PS50893"/>
    </source>
</evidence>
<dbReference type="PATRIC" id="fig|1208922.3.peg.634"/>
<protein>
    <submittedName>
        <fullName evidence="11">Subfamily B ATP-binding cassette</fullName>
    </submittedName>
</protein>
<dbReference type="InterPro" id="IPR014216">
    <property type="entry name" value="ABC_transptr_CydD"/>
</dbReference>
<gene>
    <name evidence="11" type="ORF">BCUE_0077</name>
</gene>
<feature type="transmembrane region" description="Helical" evidence="8">
    <location>
        <begin position="21"/>
        <end position="44"/>
    </location>
</feature>
<reference evidence="11 12" key="1">
    <citation type="journal article" date="2013" name="Genome Biol. Evol.">
        <title>Genome evolution and phylogenomic analysis of candidatus kinetoplastibacterium, the betaproteobacterial endosymbionts of strigomonas and angomonas.</title>
        <authorList>
            <person name="Alves J.M."/>
            <person name="Serrano M.G."/>
            <person name="Maia da Silva F."/>
            <person name="Voegtly L.J."/>
            <person name="Matveyev A.V."/>
            <person name="Teixeira M.M."/>
            <person name="Camargo E.P."/>
            <person name="Buck G.A."/>
        </authorList>
    </citation>
    <scope>NUCLEOTIDE SEQUENCE [LARGE SCALE GENOMIC DNA]</scope>
    <source>
        <strain evidence="11 12">TCC012E</strain>
    </source>
</reference>
<dbReference type="CDD" id="cd18584">
    <property type="entry name" value="ABC_6TM_AarD_CydD"/>
    <property type="match status" value="1"/>
</dbReference>
<evidence type="ECO:0000313" key="12">
    <source>
        <dbReference type="Proteomes" id="UP000011563"/>
    </source>
</evidence>
<name>M1LX13_9PROT</name>
<evidence type="ECO:0000256" key="3">
    <source>
        <dbReference type="ARBA" id="ARBA00022692"/>
    </source>
</evidence>
<dbReference type="PROSITE" id="PS50929">
    <property type="entry name" value="ABC_TM1F"/>
    <property type="match status" value="1"/>
</dbReference>
<dbReference type="GO" id="GO:0042883">
    <property type="term" value="P:cysteine transport"/>
    <property type="evidence" value="ECO:0007669"/>
    <property type="project" value="InterPro"/>
</dbReference>
<dbReference type="Gene3D" id="1.20.1560.10">
    <property type="entry name" value="ABC transporter type 1, transmembrane domain"/>
    <property type="match status" value="1"/>
</dbReference>
<dbReference type="SMART" id="SM00382">
    <property type="entry name" value="AAA"/>
    <property type="match status" value="1"/>
</dbReference>
<dbReference type="GO" id="GO:0140359">
    <property type="term" value="F:ABC-type transporter activity"/>
    <property type="evidence" value="ECO:0007669"/>
    <property type="project" value="InterPro"/>
</dbReference>
<evidence type="ECO:0000259" key="10">
    <source>
        <dbReference type="PROSITE" id="PS50929"/>
    </source>
</evidence>
<dbReference type="Pfam" id="PF00664">
    <property type="entry name" value="ABC_membrane"/>
    <property type="match status" value="1"/>
</dbReference>
<keyword evidence="4" id="KW-0547">Nucleotide-binding</keyword>
<evidence type="ECO:0000256" key="6">
    <source>
        <dbReference type="ARBA" id="ARBA00022989"/>
    </source>
</evidence>
<evidence type="ECO:0000256" key="7">
    <source>
        <dbReference type="ARBA" id="ARBA00023136"/>
    </source>
</evidence>
<organism evidence="11 12">
    <name type="scientific">Candidatus Kinetoplastidibacterium blastocrithidiae TCC012E</name>
    <dbReference type="NCBI Taxonomy" id="1208922"/>
    <lineage>
        <taxon>Bacteria</taxon>
        <taxon>Pseudomonadati</taxon>
        <taxon>Pseudomonadota</taxon>
        <taxon>Betaproteobacteria</taxon>
        <taxon>Candidatus Kinetoplastidibacterium</taxon>
    </lineage>
</organism>
<dbReference type="SUPFAM" id="SSF90123">
    <property type="entry name" value="ABC transporter transmembrane region"/>
    <property type="match status" value="1"/>
</dbReference>
<keyword evidence="6 8" id="KW-1133">Transmembrane helix</keyword>
<dbReference type="PANTHER" id="PTHR24221">
    <property type="entry name" value="ATP-BINDING CASSETTE SUB-FAMILY B"/>
    <property type="match status" value="1"/>
</dbReference>
<keyword evidence="7 8" id="KW-0472">Membrane</keyword>
<feature type="transmembrane region" description="Helical" evidence="8">
    <location>
        <begin position="143"/>
        <end position="161"/>
    </location>
</feature>
<dbReference type="Gene3D" id="3.40.50.300">
    <property type="entry name" value="P-loop containing nucleotide triphosphate hydrolases"/>
    <property type="match status" value="1"/>
</dbReference>
<feature type="domain" description="ABC transporter" evidence="9">
    <location>
        <begin position="361"/>
        <end position="581"/>
    </location>
</feature>
<feature type="transmembrane region" description="Helical" evidence="8">
    <location>
        <begin position="64"/>
        <end position="85"/>
    </location>
</feature>
<dbReference type="Pfam" id="PF00005">
    <property type="entry name" value="ABC_tran"/>
    <property type="match status" value="1"/>
</dbReference>
<dbReference type="AlphaFoldDB" id="M1LX13"/>
<feature type="domain" description="ABC transmembrane type-1" evidence="10">
    <location>
        <begin position="28"/>
        <end position="317"/>
    </location>
</feature>
<dbReference type="GO" id="GO:0016887">
    <property type="term" value="F:ATP hydrolysis activity"/>
    <property type="evidence" value="ECO:0007669"/>
    <property type="project" value="InterPro"/>
</dbReference>
<dbReference type="RefSeq" id="WP_015237623.1">
    <property type="nucleotide sequence ID" value="NC_020285.1"/>
</dbReference>
<dbReference type="PANTHER" id="PTHR24221:SF261">
    <property type="entry name" value="GLUTATHIONE_L-CYSTEINE TRANSPORT SYSTEM ATP-BINDING_PERMEASE PROTEIN CYDD"/>
    <property type="match status" value="1"/>
</dbReference>
<dbReference type="GO" id="GO:0005524">
    <property type="term" value="F:ATP binding"/>
    <property type="evidence" value="ECO:0007669"/>
    <property type="project" value="UniProtKB-KW"/>
</dbReference>
<feature type="transmembrane region" description="Helical" evidence="8">
    <location>
        <begin position="167"/>
        <end position="186"/>
    </location>
</feature>
<dbReference type="NCBIfam" id="TIGR02857">
    <property type="entry name" value="CydD"/>
    <property type="match status" value="1"/>
</dbReference>
<evidence type="ECO:0000313" key="11">
    <source>
        <dbReference type="EMBL" id="AGF50067.1"/>
    </source>
</evidence>
<evidence type="ECO:0000256" key="5">
    <source>
        <dbReference type="ARBA" id="ARBA00022840"/>
    </source>
</evidence>
<keyword evidence="3 8" id="KW-0812">Transmembrane</keyword>
<dbReference type="KEGG" id="kbt:BCUE_0077"/>
<dbReference type="HOGENOM" id="CLU_000604_84_9_4"/>
<dbReference type="InterPro" id="IPR003439">
    <property type="entry name" value="ABC_transporter-like_ATP-bd"/>
</dbReference>
<keyword evidence="5 11" id="KW-0067">ATP-binding</keyword>
<feature type="transmembrane region" description="Helical" evidence="8">
    <location>
        <begin position="248"/>
        <end position="273"/>
    </location>
</feature>
<dbReference type="SUPFAM" id="SSF52540">
    <property type="entry name" value="P-loop containing nucleoside triphosphate hydrolases"/>
    <property type="match status" value="1"/>
</dbReference>
<evidence type="ECO:0000256" key="2">
    <source>
        <dbReference type="ARBA" id="ARBA00022475"/>
    </source>
</evidence>
<dbReference type="GO" id="GO:0005886">
    <property type="term" value="C:plasma membrane"/>
    <property type="evidence" value="ECO:0007669"/>
    <property type="project" value="UniProtKB-SubCell"/>
</dbReference>
<accession>M1LX13</accession>
<comment type="subcellular location">
    <subcellularLocation>
        <location evidence="1">Cell membrane</location>
        <topology evidence="1">Multi-pass membrane protein</topology>
    </subcellularLocation>
</comment>